<dbReference type="AlphaFoldDB" id="A0A6M3IGP9"/>
<dbReference type="EMBL" id="MT141228">
    <property type="protein sequence ID" value="QJA56594.1"/>
    <property type="molecule type" value="Genomic_DNA"/>
</dbReference>
<protein>
    <submittedName>
        <fullName evidence="1">Uncharacterized protein</fullName>
    </submittedName>
</protein>
<name>A0A6M3IGP9_9ZZZZ</name>
<reference evidence="1" key="1">
    <citation type="submission" date="2020-03" db="EMBL/GenBank/DDBJ databases">
        <title>The deep terrestrial virosphere.</title>
        <authorList>
            <person name="Holmfeldt K."/>
            <person name="Nilsson E."/>
            <person name="Simone D."/>
            <person name="Lopez-Fernandez M."/>
            <person name="Wu X."/>
            <person name="de Brujin I."/>
            <person name="Lundin D."/>
            <person name="Andersson A."/>
            <person name="Bertilsson S."/>
            <person name="Dopson M."/>
        </authorList>
    </citation>
    <scope>NUCLEOTIDE SEQUENCE</scope>
    <source>
        <strain evidence="1">MM415B01822</strain>
    </source>
</reference>
<accession>A0A6M3IGP9</accession>
<evidence type="ECO:0000313" key="1">
    <source>
        <dbReference type="EMBL" id="QJA56594.1"/>
    </source>
</evidence>
<organism evidence="1">
    <name type="scientific">viral metagenome</name>
    <dbReference type="NCBI Taxonomy" id="1070528"/>
    <lineage>
        <taxon>unclassified sequences</taxon>
        <taxon>metagenomes</taxon>
        <taxon>organismal metagenomes</taxon>
    </lineage>
</organism>
<sequence length="197" mass="20024">MGANVYLKGVSGIGYKTATAATAIVQYVQPKSGARLCVRAFGMTCGATATNVYFMTPLGGSQALSAAVASGATTGFATAAEIQTSANALASADYIAVQLDNGQYQFTTVATGTYAAFSLSAALTDTVAAGNLVWGFGIATDTTHYRVVLTVSAQTARAIDGGLIYGSAKGAPMIVYHNNDAALAGSQDYVAIDFIDK</sequence>
<proteinExistence type="predicted"/>
<gene>
    <name evidence="1" type="ORF">MM415B01822_0008</name>
</gene>